<dbReference type="SUPFAM" id="SSF56436">
    <property type="entry name" value="C-type lectin-like"/>
    <property type="match status" value="1"/>
</dbReference>
<evidence type="ECO:0000313" key="5">
    <source>
        <dbReference type="Proteomes" id="UP000250086"/>
    </source>
</evidence>
<evidence type="ECO:0000256" key="2">
    <source>
        <dbReference type="SAM" id="SignalP"/>
    </source>
</evidence>
<evidence type="ECO:0000313" key="4">
    <source>
        <dbReference type="EMBL" id="SPT70032.1"/>
    </source>
</evidence>
<dbReference type="GO" id="GO:0120147">
    <property type="term" value="F:formylglycine-generating oxidase activity"/>
    <property type="evidence" value="ECO:0007669"/>
    <property type="project" value="TreeGrafter"/>
</dbReference>
<reference evidence="4 5" key="1">
    <citation type="submission" date="2018-06" db="EMBL/GenBank/DDBJ databases">
        <authorList>
            <consortium name="Pathogen Informatics"/>
            <person name="Doyle S."/>
        </authorList>
    </citation>
    <scope>NUCLEOTIDE SEQUENCE [LARGE SCALE GENOMIC DNA]</scope>
    <source>
        <strain evidence="4 5">NCTC13093</strain>
    </source>
</reference>
<feature type="signal peptide" evidence="2">
    <location>
        <begin position="1"/>
        <end position="20"/>
    </location>
</feature>
<keyword evidence="1" id="KW-0175">Coiled coil</keyword>
<dbReference type="Gene3D" id="3.90.1580.10">
    <property type="entry name" value="paralog of FGE (formylglycine-generating enzyme)"/>
    <property type="match status" value="1"/>
</dbReference>
<organism evidence="4 5">
    <name type="scientific">Anaerobiospirillum thomasii</name>
    <dbReference type="NCBI Taxonomy" id="179995"/>
    <lineage>
        <taxon>Bacteria</taxon>
        <taxon>Pseudomonadati</taxon>
        <taxon>Pseudomonadota</taxon>
        <taxon>Gammaproteobacteria</taxon>
        <taxon>Aeromonadales</taxon>
        <taxon>Succinivibrionaceae</taxon>
        <taxon>Anaerobiospirillum</taxon>
    </lineage>
</organism>
<dbReference type="EMBL" id="UAPV01000001">
    <property type="protein sequence ID" value="SPT70032.1"/>
    <property type="molecule type" value="Genomic_DNA"/>
</dbReference>
<feature type="coiled-coil region" evidence="1">
    <location>
        <begin position="365"/>
        <end position="413"/>
    </location>
</feature>
<dbReference type="PANTHER" id="PTHR23150">
    <property type="entry name" value="SULFATASE MODIFYING FACTOR 1, 2"/>
    <property type="match status" value="1"/>
</dbReference>
<dbReference type="InterPro" id="IPR042095">
    <property type="entry name" value="SUMF_sf"/>
</dbReference>
<dbReference type="InterPro" id="IPR005532">
    <property type="entry name" value="SUMF_dom"/>
</dbReference>
<proteinExistence type="predicted"/>
<feature type="chain" id="PRO_5016033392" evidence="2">
    <location>
        <begin position="21"/>
        <end position="559"/>
    </location>
</feature>
<protein>
    <submittedName>
        <fullName evidence="4">Formylglycine-generating sulfatase enzyme</fullName>
    </submittedName>
</protein>
<name>A0A2X0WU40_9GAMM</name>
<dbReference type="PANTHER" id="PTHR23150:SF19">
    <property type="entry name" value="FORMYLGLYCINE-GENERATING ENZYME"/>
    <property type="match status" value="1"/>
</dbReference>
<gene>
    <name evidence="4" type="ORF">NCTC13093_01436</name>
</gene>
<dbReference type="Proteomes" id="UP000250086">
    <property type="component" value="Unassembled WGS sequence"/>
</dbReference>
<sequence>MKKYLLSIACLALYTSVSNAAQIKEIFYNPKPLSDDVVVSMPCDMKMVFRKVYTSYDNERIKDKSFRAGGEQNTDLISESLNTRYVQGSFKDKKGYYYLLGKYELSALQYQVLTDEKCPKATVKGRMPAVNISYFDAQRAAANYSLYLQNAKDAPKADGVAAFARMVTDSEFEFAVRGGLVSSQAQFDAMLPPMEGSLNDYAVYQGVESANGKISPIGTRKGNVLGLFDLFGNANEMMHDLFHATRTGRLHGQGGGFTVRGGSFLTAADEMSSAYRKERSFFIKGKENKSRDMSTRLVLSLPVISSLQSADALNAEIKKLGYDSDEKDSRGGNLKTVESLDKIIANNKKTLDENKKLILKGEKDLKDEKALSAKLKERNSSLSEQIESMGSALSALKQDMVKANAARDEMRDRAIASNIRIGALMCSIVSDYKKSEVTAKKRLDLIKDMADKDESYKESYKKAKAQHGAFVQDLKMVSDTYGSLIAMTQSSYDLPLVKQQLSTAGESLGALSDNKMFAQFINNFYSDLLSYSKDRKKDLKKNEQKWIEGCFKTGSAADK</sequence>
<accession>A0A2X0WU40</accession>
<dbReference type="Pfam" id="PF03781">
    <property type="entry name" value="FGE-sulfatase"/>
    <property type="match status" value="1"/>
</dbReference>
<feature type="domain" description="Sulfatase-modifying factor enzyme-like" evidence="3">
    <location>
        <begin position="119"/>
        <end position="298"/>
    </location>
</feature>
<evidence type="ECO:0000256" key="1">
    <source>
        <dbReference type="SAM" id="Coils"/>
    </source>
</evidence>
<dbReference type="InterPro" id="IPR016187">
    <property type="entry name" value="CTDL_fold"/>
</dbReference>
<evidence type="ECO:0000259" key="3">
    <source>
        <dbReference type="Pfam" id="PF03781"/>
    </source>
</evidence>
<dbReference type="RefSeq" id="WP_113744145.1">
    <property type="nucleotide sequence ID" value="NZ_UAPV01000001.1"/>
</dbReference>
<keyword evidence="5" id="KW-1185">Reference proteome</keyword>
<dbReference type="InterPro" id="IPR051043">
    <property type="entry name" value="Sulfatase_Mod_Factor_Kinase"/>
</dbReference>
<keyword evidence="2" id="KW-0732">Signal</keyword>
<dbReference type="AlphaFoldDB" id="A0A2X0WU40"/>